<evidence type="ECO:0000313" key="1">
    <source>
        <dbReference type="EMBL" id="GFT54828.1"/>
    </source>
</evidence>
<organism evidence="1 2">
    <name type="scientific">Nephila pilipes</name>
    <name type="common">Giant wood spider</name>
    <name type="synonym">Nephila maculata</name>
    <dbReference type="NCBI Taxonomy" id="299642"/>
    <lineage>
        <taxon>Eukaryota</taxon>
        <taxon>Metazoa</taxon>
        <taxon>Ecdysozoa</taxon>
        <taxon>Arthropoda</taxon>
        <taxon>Chelicerata</taxon>
        <taxon>Arachnida</taxon>
        <taxon>Araneae</taxon>
        <taxon>Araneomorphae</taxon>
        <taxon>Entelegynae</taxon>
        <taxon>Araneoidea</taxon>
        <taxon>Nephilidae</taxon>
        <taxon>Nephila</taxon>
    </lineage>
</organism>
<evidence type="ECO:0000313" key="2">
    <source>
        <dbReference type="Proteomes" id="UP000887013"/>
    </source>
</evidence>
<accession>A0A8X6P731</accession>
<dbReference type="OrthoDB" id="6429157at2759"/>
<dbReference type="Proteomes" id="UP000887013">
    <property type="component" value="Unassembled WGS sequence"/>
</dbReference>
<dbReference type="AlphaFoldDB" id="A0A8X6P731"/>
<gene>
    <name evidence="1" type="ORF">NPIL_440472</name>
</gene>
<sequence length="91" mass="10693">MFPRISDHDKKNPLPNLALVLGKFDVYYLFEIYKDEFRVQSEMVEEFKDEAFQICLSTSGRYLRKPYYRASNLNLCGVKPLESSDSKTEQT</sequence>
<protein>
    <submittedName>
        <fullName evidence="1">Uncharacterized protein</fullName>
    </submittedName>
</protein>
<proteinExistence type="predicted"/>
<dbReference type="EMBL" id="BMAW01112868">
    <property type="protein sequence ID" value="GFT54828.1"/>
    <property type="molecule type" value="Genomic_DNA"/>
</dbReference>
<reference evidence="1" key="1">
    <citation type="submission" date="2020-08" db="EMBL/GenBank/DDBJ databases">
        <title>Multicomponent nature underlies the extraordinary mechanical properties of spider dragline silk.</title>
        <authorList>
            <person name="Kono N."/>
            <person name="Nakamura H."/>
            <person name="Mori M."/>
            <person name="Yoshida Y."/>
            <person name="Ohtoshi R."/>
            <person name="Malay A.D."/>
            <person name="Moran D.A.P."/>
            <person name="Tomita M."/>
            <person name="Numata K."/>
            <person name="Arakawa K."/>
        </authorList>
    </citation>
    <scope>NUCLEOTIDE SEQUENCE</scope>
</reference>
<name>A0A8X6P731_NEPPI</name>
<comment type="caution">
    <text evidence="1">The sequence shown here is derived from an EMBL/GenBank/DDBJ whole genome shotgun (WGS) entry which is preliminary data.</text>
</comment>
<keyword evidence="2" id="KW-1185">Reference proteome</keyword>